<keyword evidence="3" id="KW-1185">Reference proteome</keyword>
<name>A0A835BV83_9POAL</name>
<dbReference type="PANTHER" id="PTHR33085">
    <property type="entry name" value="OS12G0113100 PROTEIN-RELATED"/>
    <property type="match status" value="1"/>
</dbReference>
<dbReference type="EMBL" id="JACEFO010001741">
    <property type="protein sequence ID" value="KAF8713457.1"/>
    <property type="molecule type" value="Genomic_DNA"/>
</dbReference>
<organism evidence="2 3">
    <name type="scientific">Digitaria exilis</name>
    <dbReference type="NCBI Taxonomy" id="1010633"/>
    <lineage>
        <taxon>Eukaryota</taxon>
        <taxon>Viridiplantae</taxon>
        <taxon>Streptophyta</taxon>
        <taxon>Embryophyta</taxon>
        <taxon>Tracheophyta</taxon>
        <taxon>Spermatophyta</taxon>
        <taxon>Magnoliopsida</taxon>
        <taxon>Liliopsida</taxon>
        <taxon>Poales</taxon>
        <taxon>Poaceae</taxon>
        <taxon>PACMAD clade</taxon>
        <taxon>Panicoideae</taxon>
        <taxon>Panicodae</taxon>
        <taxon>Paniceae</taxon>
        <taxon>Anthephorinae</taxon>
        <taxon>Digitaria</taxon>
    </lineage>
</organism>
<evidence type="ECO:0000256" key="1">
    <source>
        <dbReference type="SAM" id="MobiDB-lite"/>
    </source>
</evidence>
<feature type="region of interest" description="Disordered" evidence="1">
    <location>
        <begin position="1"/>
        <end position="41"/>
    </location>
</feature>
<feature type="region of interest" description="Disordered" evidence="1">
    <location>
        <begin position="256"/>
        <end position="277"/>
    </location>
</feature>
<protein>
    <submittedName>
        <fullName evidence="2">Uncharacterized protein</fullName>
    </submittedName>
</protein>
<dbReference type="InterPro" id="IPR012871">
    <property type="entry name" value="DUF1668_ORYSA"/>
</dbReference>
<reference evidence="2" key="1">
    <citation type="submission" date="2020-07" db="EMBL/GenBank/DDBJ databases">
        <title>Genome sequence and genetic diversity analysis of an under-domesticated orphan crop, white fonio (Digitaria exilis).</title>
        <authorList>
            <person name="Bennetzen J.L."/>
            <person name="Chen S."/>
            <person name="Ma X."/>
            <person name="Wang X."/>
            <person name="Yssel A.E.J."/>
            <person name="Chaluvadi S.R."/>
            <person name="Johnson M."/>
            <person name="Gangashetty P."/>
            <person name="Hamidou F."/>
            <person name="Sanogo M.D."/>
            <person name="Zwaenepoel A."/>
            <person name="Wallace J."/>
            <person name="Van De Peer Y."/>
            <person name="Van Deynze A."/>
        </authorList>
    </citation>
    <scope>NUCLEOTIDE SEQUENCE</scope>
    <source>
        <tissue evidence="2">Leaves</tissue>
    </source>
</reference>
<comment type="caution">
    <text evidence="2">The sequence shown here is derived from an EMBL/GenBank/DDBJ whole genome shotgun (WGS) entry which is preliminary data.</text>
</comment>
<dbReference type="Pfam" id="PF07893">
    <property type="entry name" value="DUF1668"/>
    <property type="match status" value="1"/>
</dbReference>
<gene>
    <name evidence="2" type="ORF">HU200_028232</name>
</gene>
<sequence length="534" mass="59996">MPKLPTLSNRRQQQWRRRRHAAADATDDEVAEATEDRPTMRFSQFPPVEYSSDYDAFMLLRPHSSDGTILHATEGGRTVIYDADELLGRSPQPQKAQRPLDLNLRPDRRRPTLRRYIERGGGHGSTHEVELSTLSTYTQTLDRSRGSTTPSIAVPVQSRWRPEGRRDLLRRATATAITTVAARAQNSLNEPAMASTEPSNSSTRDGMDLHAISATVPCFDAGMGSEPIVFSVSGASGGGEKESLYVMLSTISSPVRDRYSCPPPPPRKNVGSSGGEEDRCSGDFVVLDMNQQPYKWQHLPRPPFVVEKDPYEHDKPDFCIRSSAVIDGGRTIVVSFDKKKGHYGVVMNFTYCFETSTRQWRHAGDWALPFTGRAEYVPELKTWIGFSATSPHHLCSIDLSSAMDAGDRAPPTPQHVWDDFTPPPYTESEVVLNRSYPDYVLRRWTDWSPQEHSLVNLGSGRFCILKVFGISRGEKITRFHEYDSPDVELFAVLTGVEVVRCNDDGEEGGELRMVKHKSKLRRCRRDSKPIDLLD</sequence>
<evidence type="ECO:0000313" key="3">
    <source>
        <dbReference type="Proteomes" id="UP000636709"/>
    </source>
</evidence>
<evidence type="ECO:0000313" key="2">
    <source>
        <dbReference type="EMBL" id="KAF8713457.1"/>
    </source>
</evidence>
<proteinExistence type="predicted"/>
<accession>A0A835BV83</accession>
<dbReference type="Proteomes" id="UP000636709">
    <property type="component" value="Unassembled WGS sequence"/>
</dbReference>
<dbReference type="PANTHER" id="PTHR33085:SF102">
    <property type="entry name" value="DUF1618 DOMAIN-CONTAINING PROTEIN"/>
    <property type="match status" value="1"/>
</dbReference>
<dbReference type="AlphaFoldDB" id="A0A835BV83"/>